<accession>A0AAW9Q5S5</accession>
<dbReference type="InterPro" id="IPR045039">
    <property type="entry name" value="NSI-like"/>
</dbReference>
<dbReference type="Gene3D" id="3.40.630.30">
    <property type="match status" value="1"/>
</dbReference>
<dbReference type="GO" id="GO:0005737">
    <property type="term" value="C:cytoplasm"/>
    <property type="evidence" value="ECO:0007669"/>
    <property type="project" value="TreeGrafter"/>
</dbReference>
<dbReference type="GO" id="GO:0008080">
    <property type="term" value="F:N-acetyltransferase activity"/>
    <property type="evidence" value="ECO:0007669"/>
    <property type="project" value="InterPro"/>
</dbReference>
<sequence length="161" mass="18165">MDNRHIRFCDRADQVDLNQLLELFKIGAFWASERNLDSLAVAILNSDPVVTVWDGDRLIGHARATSDAVYRATIWDVVIHPDYRGTGLGRKLVQTVLAHPKVCNVERVYLMTTHQQSFYQHIGFELNASTTLVLCNKVFSDPISDRNSPVEVLLTQSVTVL</sequence>
<dbReference type="PROSITE" id="PS51186">
    <property type="entry name" value="GNAT"/>
    <property type="match status" value="1"/>
</dbReference>
<protein>
    <submittedName>
        <fullName evidence="4">GNAT family N-acetyltransferase</fullName>
    </submittedName>
</protein>
<dbReference type="Pfam" id="PF00583">
    <property type="entry name" value="Acetyltransf_1"/>
    <property type="match status" value="1"/>
</dbReference>
<dbReference type="AlphaFoldDB" id="A0AAW9Q5S5"/>
<keyword evidence="1" id="KW-0808">Transferase</keyword>
<dbReference type="EMBL" id="JAZBJZ010000071">
    <property type="protein sequence ID" value="MEE3718291.1"/>
    <property type="molecule type" value="Genomic_DNA"/>
</dbReference>
<name>A0AAW9Q5S5_9CYAN</name>
<comment type="caution">
    <text evidence="4">The sequence shown here is derived from an EMBL/GenBank/DDBJ whole genome shotgun (WGS) entry which is preliminary data.</text>
</comment>
<evidence type="ECO:0000256" key="1">
    <source>
        <dbReference type="ARBA" id="ARBA00022679"/>
    </source>
</evidence>
<dbReference type="PANTHER" id="PTHR43626:SF4">
    <property type="entry name" value="GCN5-RELATED N-ACETYLTRANSFERASE 2, CHLOROPLASTIC"/>
    <property type="match status" value="1"/>
</dbReference>
<evidence type="ECO:0000256" key="2">
    <source>
        <dbReference type="ARBA" id="ARBA00023315"/>
    </source>
</evidence>
<gene>
    <name evidence="4" type="ORF">V2H45_16245</name>
</gene>
<dbReference type="PANTHER" id="PTHR43626">
    <property type="entry name" value="ACYL-COA N-ACYLTRANSFERASE"/>
    <property type="match status" value="1"/>
</dbReference>
<dbReference type="CDD" id="cd04301">
    <property type="entry name" value="NAT_SF"/>
    <property type="match status" value="1"/>
</dbReference>
<dbReference type="InterPro" id="IPR016181">
    <property type="entry name" value="Acyl_CoA_acyltransferase"/>
</dbReference>
<organism evidence="4 5">
    <name type="scientific">Tumidithrix elongata BACA0141</name>
    <dbReference type="NCBI Taxonomy" id="2716417"/>
    <lineage>
        <taxon>Bacteria</taxon>
        <taxon>Bacillati</taxon>
        <taxon>Cyanobacteriota</taxon>
        <taxon>Cyanophyceae</taxon>
        <taxon>Pseudanabaenales</taxon>
        <taxon>Pseudanabaenaceae</taxon>
        <taxon>Tumidithrix</taxon>
        <taxon>Tumidithrix elongata</taxon>
    </lineage>
</organism>
<keyword evidence="2" id="KW-0012">Acyltransferase</keyword>
<dbReference type="RefSeq" id="WP_330484724.1">
    <property type="nucleotide sequence ID" value="NZ_JAZBJZ010000071.1"/>
</dbReference>
<evidence type="ECO:0000259" key="3">
    <source>
        <dbReference type="PROSITE" id="PS51186"/>
    </source>
</evidence>
<feature type="domain" description="N-acetyltransferase" evidence="3">
    <location>
        <begin position="4"/>
        <end position="159"/>
    </location>
</feature>
<evidence type="ECO:0000313" key="5">
    <source>
        <dbReference type="Proteomes" id="UP001333818"/>
    </source>
</evidence>
<dbReference type="Proteomes" id="UP001333818">
    <property type="component" value="Unassembled WGS sequence"/>
</dbReference>
<reference evidence="4" key="1">
    <citation type="submission" date="2024-01" db="EMBL/GenBank/DDBJ databases">
        <title>Bank of Algae and Cyanobacteria of the Azores (BACA) strain genomes.</title>
        <authorList>
            <person name="Luz R."/>
            <person name="Cordeiro R."/>
            <person name="Fonseca A."/>
            <person name="Goncalves V."/>
        </authorList>
    </citation>
    <scope>NUCLEOTIDE SEQUENCE</scope>
    <source>
        <strain evidence="4">BACA0141</strain>
    </source>
</reference>
<keyword evidence="5" id="KW-1185">Reference proteome</keyword>
<evidence type="ECO:0000313" key="4">
    <source>
        <dbReference type="EMBL" id="MEE3718291.1"/>
    </source>
</evidence>
<dbReference type="InterPro" id="IPR000182">
    <property type="entry name" value="GNAT_dom"/>
</dbReference>
<proteinExistence type="predicted"/>
<dbReference type="SUPFAM" id="SSF55729">
    <property type="entry name" value="Acyl-CoA N-acyltransferases (Nat)"/>
    <property type="match status" value="1"/>
</dbReference>